<reference evidence="1 2" key="1">
    <citation type="submission" date="2024-01" db="EMBL/GenBank/DDBJ databases">
        <title>The genomes of 5 underutilized Papilionoideae crops provide insights into root nodulation and disease resistanc.</title>
        <authorList>
            <person name="Jiang F."/>
        </authorList>
    </citation>
    <scope>NUCLEOTIDE SEQUENCE [LARGE SCALE GENOMIC DNA]</scope>
    <source>
        <strain evidence="1">JINMINGXINNONG_FW02</strain>
        <tissue evidence="1">Leaves</tissue>
    </source>
</reference>
<gene>
    <name evidence="1" type="ORF">VNO80_25060</name>
</gene>
<evidence type="ECO:0000313" key="1">
    <source>
        <dbReference type="EMBL" id="KAK7342117.1"/>
    </source>
</evidence>
<evidence type="ECO:0000313" key="2">
    <source>
        <dbReference type="Proteomes" id="UP001374584"/>
    </source>
</evidence>
<keyword evidence="2" id="KW-1185">Reference proteome</keyword>
<proteinExistence type="predicted"/>
<name>A0AAN9LTW4_PHACN</name>
<dbReference type="AlphaFoldDB" id="A0AAN9LTW4"/>
<dbReference type="Proteomes" id="UP001374584">
    <property type="component" value="Unassembled WGS sequence"/>
</dbReference>
<protein>
    <submittedName>
        <fullName evidence="1">Uncharacterized protein</fullName>
    </submittedName>
</protein>
<comment type="caution">
    <text evidence="1">The sequence shown here is derived from an EMBL/GenBank/DDBJ whole genome shotgun (WGS) entry which is preliminary data.</text>
</comment>
<dbReference type="EMBL" id="JAYMYR010000009">
    <property type="protein sequence ID" value="KAK7342117.1"/>
    <property type="molecule type" value="Genomic_DNA"/>
</dbReference>
<sequence>MALEQTSIPSGDVVRSLNLVAWSVTDGNVTSGDCGGTATCCVCPTVPIDNHNPFFCGCCSWVSSEFGGHWIVSGKRLNNINSSDVNNSNNVVRGTIESLAIMGIMFVVPFPIPSSQLTD</sequence>
<accession>A0AAN9LTW4</accession>
<organism evidence="1 2">
    <name type="scientific">Phaseolus coccineus</name>
    <name type="common">Scarlet runner bean</name>
    <name type="synonym">Phaseolus multiflorus</name>
    <dbReference type="NCBI Taxonomy" id="3886"/>
    <lineage>
        <taxon>Eukaryota</taxon>
        <taxon>Viridiplantae</taxon>
        <taxon>Streptophyta</taxon>
        <taxon>Embryophyta</taxon>
        <taxon>Tracheophyta</taxon>
        <taxon>Spermatophyta</taxon>
        <taxon>Magnoliopsida</taxon>
        <taxon>eudicotyledons</taxon>
        <taxon>Gunneridae</taxon>
        <taxon>Pentapetalae</taxon>
        <taxon>rosids</taxon>
        <taxon>fabids</taxon>
        <taxon>Fabales</taxon>
        <taxon>Fabaceae</taxon>
        <taxon>Papilionoideae</taxon>
        <taxon>50 kb inversion clade</taxon>
        <taxon>NPAAA clade</taxon>
        <taxon>indigoferoid/millettioid clade</taxon>
        <taxon>Phaseoleae</taxon>
        <taxon>Phaseolus</taxon>
    </lineage>
</organism>